<dbReference type="InterPro" id="IPR052323">
    <property type="entry name" value="LRP2-binding"/>
</dbReference>
<dbReference type="EMBL" id="DF143363">
    <property type="protein sequence ID" value="GAA52846.1"/>
    <property type="molecule type" value="Genomic_DNA"/>
</dbReference>
<dbReference type="Pfam" id="PF08238">
    <property type="entry name" value="Sel1"/>
    <property type="match status" value="4"/>
</dbReference>
<reference key="2">
    <citation type="submission" date="2011-10" db="EMBL/GenBank/DDBJ databases">
        <title>The genome and transcriptome sequence of Clonorchis sinensis provide insights into the carcinogenic liver fluke.</title>
        <authorList>
            <person name="Wang X."/>
            <person name="Huang Y."/>
            <person name="Chen W."/>
            <person name="Liu H."/>
            <person name="Guo L."/>
            <person name="Chen Y."/>
            <person name="Luo F."/>
            <person name="Zhou W."/>
            <person name="Sun J."/>
            <person name="Mao Q."/>
            <person name="Liang P."/>
            <person name="Zhou C."/>
            <person name="Tian Y."/>
            <person name="Men J."/>
            <person name="Lv X."/>
            <person name="Huang L."/>
            <person name="Zhou J."/>
            <person name="Hu Y."/>
            <person name="Li R."/>
            <person name="Zhang F."/>
            <person name="Lei H."/>
            <person name="Li X."/>
            <person name="Hu X."/>
            <person name="Liang C."/>
            <person name="Xu J."/>
            <person name="Wu Z."/>
            <person name="Yu X."/>
        </authorList>
    </citation>
    <scope>NUCLEOTIDE SEQUENCE</scope>
    <source>
        <strain>Henan</strain>
    </source>
</reference>
<evidence type="ECO:0000256" key="3">
    <source>
        <dbReference type="ARBA" id="ARBA00022737"/>
    </source>
</evidence>
<evidence type="ECO:0000313" key="8">
    <source>
        <dbReference type="EMBL" id="GAA52846.1"/>
    </source>
</evidence>
<dbReference type="SMART" id="SM00671">
    <property type="entry name" value="SEL1"/>
    <property type="match status" value="4"/>
</dbReference>
<dbReference type="Proteomes" id="UP000008909">
    <property type="component" value="Unassembled WGS sequence"/>
</dbReference>
<evidence type="ECO:0000256" key="7">
    <source>
        <dbReference type="SAM" id="MobiDB-lite"/>
    </source>
</evidence>
<name>G7YIR3_CLOSI</name>
<feature type="region of interest" description="Disordered" evidence="7">
    <location>
        <begin position="1"/>
        <end position="33"/>
    </location>
</feature>
<dbReference type="InterPro" id="IPR006597">
    <property type="entry name" value="Sel1-like"/>
</dbReference>
<evidence type="ECO:0000256" key="6">
    <source>
        <dbReference type="ARBA" id="ARBA00039954"/>
    </source>
</evidence>
<organism evidence="8 9">
    <name type="scientific">Clonorchis sinensis</name>
    <name type="common">Chinese liver fluke</name>
    <dbReference type="NCBI Taxonomy" id="79923"/>
    <lineage>
        <taxon>Eukaryota</taxon>
        <taxon>Metazoa</taxon>
        <taxon>Spiralia</taxon>
        <taxon>Lophotrochozoa</taxon>
        <taxon>Platyhelminthes</taxon>
        <taxon>Trematoda</taxon>
        <taxon>Digenea</taxon>
        <taxon>Opisthorchiida</taxon>
        <taxon>Opisthorchiata</taxon>
        <taxon>Opisthorchiidae</taxon>
        <taxon>Clonorchis</taxon>
    </lineage>
</organism>
<keyword evidence="3" id="KW-0677">Repeat</keyword>
<comment type="subcellular location">
    <subcellularLocation>
        <location evidence="1">Cytoplasm</location>
    </subcellularLocation>
</comment>
<dbReference type="AlphaFoldDB" id="G7YIR3"/>
<dbReference type="SUPFAM" id="SSF81901">
    <property type="entry name" value="HCP-like"/>
    <property type="match status" value="1"/>
</dbReference>
<evidence type="ECO:0000256" key="4">
    <source>
        <dbReference type="ARBA" id="ARBA00022803"/>
    </source>
</evidence>
<keyword evidence="9" id="KW-1185">Reference proteome</keyword>
<dbReference type="GO" id="GO:0005737">
    <property type="term" value="C:cytoplasm"/>
    <property type="evidence" value="ECO:0007669"/>
    <property type="project" value="UniProtKB-SubCell"/>
</dbReference>
<protein>
    <recommendedName>
        <fullName evidence="6">LRP2-binding protein</fullName>
    </recommendedName>
</protein>
<evidence type="ECO:0000256" key="5">
    <source>
        <dbReference type="ARBA" id="ARBA00037614"/>
    </source>
</evidence>
<proteinExistence type="predicted"/>
<sequence>MSHSNTVPVAPGEQKPLNDKPKIDPVSLDESPDPVCQSMNPCYHDHQGHPNYEVGPTTSLSGTRLIHLHMLRVKSQLLVDELFQGIPMQITTTSSRVSFRVAQELIALDKIVDERELTSEILDKHIEDVLQHRVKIGLDDAGFQLGQIYLINTEGCKIFEEIVQLPFGPDEPTGQRELVYAAAFNLGRAYYQGHGYYPSTDKAIEYFKMAANNGDPKASILAQTALGYIYSEPEKRDLDQAFYWHSEACGNGSVESQAALGIMYLYGLGVKQDWSSALLCLSEAADRGSLYAKASLAYFYYKRKMYTNAAFIASKIAFSAENDEPTIETDGVKNFQKRARAMACFLYARCLDQGLGVVQDKPLAQRLYSEAIRYDLALSARYERMVQHDEL</sequence>
<comment type="function">
    <text evidence="5">May act as an adapter that regulates LRP2 function.</text>
</comment>
<dbReference type="PANTHER" id="PTHR44554">
    <property type="entry name" value="LRP2-BINDING PROTEIN"/>
    <property type="match status" value="1"/>
</dbReference>
<dbReference type="Gene3D" id="1.25.40.10">
    <property type="entry name" value="Tetratricopeptide repeat domain"/>
    <property type="match status" value="1"/>
</dbReference>
<evidence type="ECO:0000256" key="2">
    <source>
        <dbReference type="ARBA" id="ARBA00022490"/>
    </source>
</evidence>
<reference evidence="8" key="1">
    <citation type="journal article" date="2011" name="Genome Biol.">
        <title>The draft genome of the carcinogenic human liver fluke Clonorchis sinensis.</title>
        <authorList>
            <person name="Wang X."/>
            <person name="Chen W."/>
            <person name="Huang Y."/>
            <person name="Sun J."/>
            <person name="Men J."/>
            <person name="Liu H."/>
            <person name="Luo F."/>
            <person name="Guo L."/>
            <person name="Lv X."/>
            <person name="Deng C."/>
            <person name="Zhou C."/>
            <person name="Fan Y."/>
            <person name="Li X."/>
            <person name="Huang L."/>
            <person name="Hu Y."/>
            <person name="Liang C."/>
            <person name="Hu X."/>
            <person name="Xu J."/>
            <person name="Yu X."/>
        </authorList>
    </citation>
    <scope>NUCLEOTIDE SEQUENCE [LARGE SCALE GENOMIC DNA]</scope>
    <source>
        <strain evidence="8">Henan</strain>
    </source>
</reference>
<dbReference type="InterPro" id="IPR011990">
    <property type="entry name" value="TPR-like_helical_dom_sf"/>
</dbReference>
<accession>G7YIR3</accession>
<evidence type="ECO:0000256" key="1">
    <source>
        <dbReference type="ARBA" id="ARBA00004496"/>
    </source>
</evidence>
<gene>
    <name evidence="8" type="ORF">CLF_108898</name>
</gene>
<dbReference type="PANTHER" id="PTHR44554:SF1">
    <property type="entry name" value="LRP2-BINDING PROTEIN"/>
    <property type="match status" value="1"/>
</dbReference>
<keyword evidence="2" id="KW-0963">Cytoplasm</keyword>
<evidence type="ECO:0000313" key="9">
    <source>
        <dbReference type="Proteomes" id="UP000008909"/>
    </source>
</evidence>
<keyword evidence="4" id="KW-0802">TPR repeat</keyword>